<organism evidence="3 4">
    <name type="scientific">Talaromyces proteolyticus</name>
    <dbReference type="NCBI Taxonomy" id="1131652"/>
    <lineage>
        <taxon>Eukaryota</taxon>
        <taxon>Fungi</taxon>
        <taxon>Dikarya</taxon>
        <taxon>Ascomycota</taxon>
        <taxon>Pezizomycotina</taxon>
        <taxon>Eurotiomycetes</taxon>
        <taxon>Eurotiomycetidae</taxon>
        <taxon>Eurotiales</taxon>
        <taxon>Trichocomaceae</taxon>
        <taxon>Talaromyces</taxon>
        <taxon>Talaromyces sect. Bacilispori</taxon>
    </lineage>
</organism>
<dbReference type="EMBL" id="JAJTJA010000008">
    <property type="protein sequence ID" value="KAH8695014.1"/>
    <property type="molecule type" value="Genomic_DNA"/>
</dbReference>
<sequence>MSALCTESARKAIGAPPSIAEPVYEYFSGTQFSCRVAQAGSADLRDVSHGNTPFSDNVAHYLPLSTSKLTKNGTVGVHQPHTTQQPLSWWKAQCRFRGLAVSGTRETLQARIRKHGDMGMEVSLIEAFGTMKSDYKIANTKVFEKLWNSADNDTKVKLWSKGFLYENFVLSSAPKKKVFVIELREWSHQKIEQACRQIKIACETQKMQRHENGQCLVVVGRDELTQGLVVKKKEELKAVKAEAEDRSKQAKSNGQRSKGQRDVSGSFDFTVQNGIMRFVNRRSEQTENDYQDAHRNVYKDNYESYSEYRHHDNYQDDYHDCHDYCGDYIDDQKPEPWDDNSGYDNGNYPNGFSSLNSREFDYR</sequence>
<dbReference type="InterPro" id="IPR003034">
    <property type="entry name" value="SAP_dom"/>
</dbReference>
<accession>A0AAD4KKT9</accession>
<dbReference type="AlphaFoldDB" id="A0AAD4KKT9"/>
<evidence type="ECO:0000256" key="1">
    <source>
        <dbReference type="SAM" id="MobiDB-lite"/>
    </source>
</evidence>
<evidence type="ECO:0000259" key="2">
    <source>
        <dbReference type="Pfam" id="PF02037"/>
    </source>
</evidence>
<evidence type="ECO:0000313" key="4">
    <source>
        <dbReference type="Proteomes" id="UP001201262"/>
    </source>
</evidence>
<evidence type="ECO:0000313" key="3">
    <source>
        <dbReference type="EMBL" id="KAH8695014.1"/>
    </source>
</evidence>
<proteinExistence type="predicted"/>
<gene>
    <name evidence="3" type="ORF">BGW36DRAFT_428907</name>
</gene>
<name>A0AAD4KKT9_9EURO</name>
<feature type="compositionally biased region" description="Polar residues" evidence="1">
    <location>
        <begin position="342"/>
        <end position="357"/>
    </location>
</feature>
<dbReference type="Proteomes" id="UP001201262">
    <property type="component" value="Unassembled WGS sequence"/>
</dbReference>
<dbReference type="Pfam" id="PF02037">
    <property type="entry name" value="SAP"/>
    <property type="match status" value="1"/>
</dbReference>
<keyword evidence="4" id="KW-1185">Reference proteome</keyword>
<comment type="caution">
    <text evidence="3">The sequence shown here is derived from an EMBL/GenBank/DDBJ whole genome shotgun (WGS) entry which is preliminary data.</text>
</comment>
<feature type="domain" description="SAP" evidence="2">
    <location>
        <begin position="91"/>
        <end position="115"/>
    </location>
</feature>
<protein>
    <recommendedName>
        <fullName evidence="2">SAP domain-containing protein</fullName>
    </recommendedName>
</protein>
<feature type="region of interest" description="Disordered" evidence="1">
    <location>
        <begin position="240"/>
        <end position="266"/>
    </location>
</feature>
<dbReference type="RefSeq" id="XP_046070156.1">
    <property type="nucleotide sequence ID" value="XM_046220618.1"/>
</dbReference>
<reference evidence="3" key="1">
    <citation type="submission" date="2021-12" db="EMBL/GenBank/DDBJ databases">
        <title>Convergent genome expansion in fungi linked to evolution of root-endophyte symbiosis.</title>
        <authorList>
            <consortium name="DOE Joint Genome Institute"/>
            <person name="Ke Y.-H."/>
            <person name="Bonito G."/>
            <person name="Liao H.-L."/>
            <person name="Looney B."/>
            <person name="Rojas-Flechas A."/>
            <person name="Nash J."/>
            <person name="Hameed K."/>
            <person name="Schadt C."/>
            <person name="Martin F."/>
            <person name="Crous P.W."/>
            <person name="Miettinen O."/>
            <person name="Magnuson J.K."/>
            <person name="Labbe J."/>
            <person name="Jacobson D."/>
            <person name="Doktycz M.J."/>
            <person name="Veneault-Fourrey C."/>
            <person name="Kuo A."/>
            <person name="Mondo S."/>
            <person name="Calhoun S."/>
            <person name="Riley R."/>
            <person name="Ohm R."/>
            <person name="LaButti K."/>
            <person name="Andreopoulos B."/>
            <person name="Pangilinan J."/>
            <person name="Nolan M."/>
            <person name="Tritt A."/>
            <person name="Clum A."/>
            <person name="Lipzen A."/>
            <person name="Daum C."/>
            <person name="Barry K."/>
            <person name="Grigoriev I.V."/>
            <person name="Vilgalys R."/>
        </authorList>
    </citation>
    <scope>NUCLEOTIDE SEQUENCE</scope>
    <source>
        <strain evidence="3">PMI_201</strain>
    </source>
</reference>
<feature type="region of interest" description="Disordered" evidence="1">
    <location>
        <begin position="329"/>
        <end position="363"/>
    </location>
</feature>
<dbReference type="GeneID" id="70250905"/>